<evidence type="ECO:0000313" key="1">
    <source>
        <dbReference type="EMBL" id="MFD2839349.1"/>
    </source>
</evidence>
<name>A0ABW5XE27_9MICO</name>
<sequence>MPRIAYEDWNPSQQSLNIVQIASAICAEYAQQGYDLTLRQLYYQFVARDYLPNNQRSYKNLGAVIDRARKAGLLDWDYITDRTRNLSGLYTYTDPSDLIEQSVNDYHVDLWQHQDQRIEVWVEKEALAGVIARSALKLGVNYFSCRGYVSQSELHQAALRHRAYEDSGQEVTVIHLGDHDPSGIDMTRDIADRLALFGASTTVKRIALNRDQIDEFNPPPNPAKLTDSRARNYINEFGKSSWELDALNPDTLAGLIENEILTHMDADLFNLRTRYREEGRNALQAVSDNWHTVKDFAEGI</sequence>
<evidence type="ECO:0000313" key="2">
    <source>
        <dbReference type="Proteomes" id="UP001597391"/>
    </source>
</evidence>
<organism evidence="1 2">
    <name type="scientific">Populibacterium corticicola</name>
    <dbReference type="NCBI Taxonomy" id="1812826"/>
    <lineage>
        <taxon>Bacteria</taxon>
        <taxon>Bacillati</taxon>
        <taxon>Actinomycetota</taxon>
        <taxon>Actinomycetes</taxon>
        <taxon>Micrococcales</taxon>
        <taxon>Jonesiaceae</taxon>
        <taxon>Populibacterium</taxon>
    </lineage>
</organism>
<accession>A0ABW5XE27</accession>
<protein>
    <submittedName>
        <fullName evidence="1">Uncharacterized protein</fullName>
    </submittedName>
</protein>
<dbReference type="RefSeq" id="WP_377464804.1">
    <property type="nucleotide sequence ID" value="NZ_JBHUOP010000001.1"/>
</dbReference>
<proteinExistence type="predicted"/>
<gene>
    <name evidence="1" type="ORF">ACFSYH_02025</name>
</gene>
<dbReference type="EMBL" id="JBHUOP010000001">
    <property type="protein sequence ID" value="MFD2839349.1"/>
    <property type="molecule type" value="Genomic_DNA"/>
</dbReference>
<reference evidence="2" key="1">
    <citation type="journal article" date="2019" name="Int. J. Syst. Evol. Microbiol.">
        <title>The Global Catalogue of Microorganisms (GCM) 10K type strain sequencing project: providing services to taxonomists for standard genome sequencing and annotation.</title>
        <authorList>
            <consortium name="The Broad Institute Genomics Platform"/>
            <consortium name="The Broad Institute Genome Sequencing Center for Infectious Disease"/>
            <person name="Wu L."/>
            <person name="Ma J."/>
        </authorList>
    </citation>
    <scope>NUCLEOTIDE SEQUENCE [LARGE SCALE GENOMIC DNA]</scope>
    <source>
        <strain evidence="2">KCTC 33576</strain>
    </source>
</reference>
<keyword evidence="2" id="KW-1185">Reference proteome</keyword>
<dbReference type="Proteomes" id="UP001597391">
    <property type="component" value="Unassembled WGS sequence"/>
</dbReference>
<comment type="caution">
    <text evidence="1">The sequence shown here is derived from an EMBL/GenBank/DDBJ whole genome shotgun (WGS) entry which is preliminary data.</text>
</comment>